<comment type="similarity">
    <text evidence="2">Belongs to the ustYa family.</text>
</comment>
<evidence type="ECO:0000313" key="4">
    <source>
        <dbReference type="Proteomes" id="UP000800036"/>
    </source>
</evidence>
<comment type="pathway">
    <text evidence="1">Mycotoxin biosynthesis.</text>
</comment>
<name>A0A6A5V6V9_9PLEO</name>
<dbReference type="Pfam" id="PF11807">
    <property type="entry name" value="UstYa"/>
    <property type="match status" value="1"/>
</dbReference>
<evidence type="ECO:0000256" key="1">
    <source>
        <dbReference type="ARBA" id="ARBA00004685"/>
    </source>
</evidence>
<dbReference type="Proteomes" id="UP000800036">
    <property type="component" value="Unassembled WGS sequence"/>
</dbReference>
<dbReference type="InterPro" id="IPR021765">
    <property type="entry name" value="UstYa-like"/>
</dbReference>
<accession>A0A6A5V6V9</accession>
<dbReference type="EMBL" id="ML976682">
    <property type="protein sequence ID" value="KAF1973173.1"/>
    <property type="molecule type" value="Genomic_DNA"/>
</dbReference>
<dbReference type="GO" id="GO:0043386">
    <property type="term" value="P:mycotoxin biosynthetic process"/>
    <property type="evidence" value="ECO:0007669"/>
    <property type="project" value="InterPro"/>
</dbReference>
<evidence type="ECO:0000256" key="2">
    <source>
        <dbReference type="ARBA" id="ARBA00035112"/>
    </source>
</evidence>
<dbReference type="PANTHER" id="PTHR33365">
    <property type="entry name" value="YALI0B05434P"/>
    <property type="match status" value="1"/>
</dbReference>
<sequence>MHSEFQGPPNNVTGAAWTALLQPFYFNISVDELSTADVSPSTAIQVKDGGFLASLGVYHELHCLNQLRNFLYLDSAPENLRAKGSSYWHSHLDHCIEVLRLSAMCNADLSLYTFTWPEKEKSDFLDAHSKTPRKCVDWSQVEGWSMRRKVSLTPTVVIPQD</sequence>
<dbReference type="OrthoDB" id="3687641at2759"/>
<dbReference type="AlphaFoldDB" id="A0A6A5V6V9"/>
<gene>
    <name evidence="3" type="ORF">BU23DRAFT_465640</name>
</gene>
<dbReference type="PANTHER" id="PTHR33365:SF4">
    <property type="entry name" value="CYCLOCHLOROTINE BIOSYNTHESIS PROTEIN O"/>
    <property type="match status" value="1"/>
</dbReference>
<reference evidence="3" key="1">
    <citation type="journal article" date="2020" name="Stud. Mycol.">
        <title>101 Dothideomycetes genomes: a test case for predicting lifestyles and emergence of pathogens.</title>
        <authorList>
            <person name="Haridas S."/>
            <person name="Albert R."/>
            <person name="Binder M."/>
            <person name="Bloem J."/>
            <person name="Labutti K."/>
            <person name="Salamov A."/>
            <person name="Andreopoulos B."/>
            <person name="Baker S."/>
            <person name="Barry K."/>
            <person name="Bills G."/>
            <person name="Bluhm B."/>
            <person name="Cannon C."/>
            <person name="Castanera R."/>
            <person name="Culley D."/>
            <person name="Daum C."/>
            <person name="Ezra D."/>
            <person name="Gonzalez J."/>
            <person name="Henrissat B."/>
            <person name="Kuo A."/>
            <person name="Liang C."/>
            <person name="Lipzen A."/>
            <person name="Lutzoni F."/>
            <person name="Magnuson J."/>
            <person name="Mondo S."/>
            <person name="Nolan M."/>
            <person name="Ohm R."/>
            <person name="Pangilinan J."/>
            <person name="Park H.-J."/>
            <person name="Ramirez L."/>
            <person name="Alfaro M."/>
            <person name="Sun H."/>
            <person name="Tritt A."/>
            <person name="Yoshinaga Y."/>
            <person name="Zwiers L.-H."/>
            <person name="Turgeon B."/>
            <person name="Goodwin S."/>
            <person name="Spatafora J."/>
            <person name="Crous P."/>
            <person name="Grigoriev I."/>
        </authorList>
    </citation>
    <scope>NUCLEOTIDE SEQUENCE</scope>
    <source>
        <strain evidence="3">CBS 107.79</strain>
    </source>
</reference>
<keyword evidence="4" id="KW-1185">Reference proteome</keyword>
<evidence type="ECO:0000313" key="3">
    <source>
        <dbReference type="EMBL" id="KAF1973173.1"/>
    </source>
</evidence>
<organism evidence="3 4">
    <name type="scientific">Bimuria novae-zelandiae CBS 107.79</name>
    <dbReference type="NCBI Taxonomy" id="1447943"/>
    <lineage>
        <taxon>Eukaryota</taxon>
        <taxon>Fungi</taxon>
        <taxon>Dikarya</taxon>
        <taxon>Ascomycota</taxon>
        <taxon>Pezizomycotina</taxon>
        <taxon>Dothideomycetes</taxon>
        <taxon>Pleosporomycetidae</taxon>
        <taxon>Pleosporales</taxon>
        <taxon>Massarineae</taxon>
        <taxon>Didymosphaeriaceae</taxon>
        <taxon>Bimuria</taxon>
    </lineage>
</organism>
<protein>
    <submittedName>
        <fullName evidence="3">Uncharacterized protein</fullName>
    </submittedName>
</protein>
<proteinExistence type="inferred from homology"/>